<dbReference type="Proteomes" id="UP000177967">
    <property type="component" value="Unassembled WGS sequence"/>
</dbReference>
<organism evidence="2 3">
    <name type="scientific">Candidatus Blackburnbacteria bacterium RIFCSPHIGHO2_01_FULL_43_15b</name>
    <dbReference type="NCBI Taxonomy" id="1797513"/>
    <lineage>
        <taxon>Bacteria</taxon>
        <taxon>Candidatus Blackburniibacteriota</taxon>
    </lineage>
</organism>
<accession>A0A1G1V218</accession>
<dbReference type="InterPro" id="IPR029060">
    <property type="entry name" value="PIN-like_dom_sf"/>
</dbReference>
<sequence>MELIQILEKLLALEVEFPERAILVKSLTFLANTTLSLEDCYHLAFCKTKGIVKIETFDEKLAKEFGRE</sequence>
<gene>
    <name evidence="2" type="ORF">A2782_01110</name>
</gene>
<dbReference type="EMBL" id="MHBW01000010">
    <property type="protein sequence ID" value="OGY09403.1"/>
    <property type="molecule type" value="Genomic_DNA"/>
</dbReference>
<protein>
    <recommendedName>
        <fullName evidence="1">PIN domain-containing protein</fullName>
    </recommendedName>
</protein>
<dbReference type="AlphaFoldDB" id="A0A1G1V218"/>
<dbReference type="Pfam" id="PF01850">
    <property type="entry name" value="PIN"/>
    <property type="match status" value="1"/>
</dbReference>
<reference evidence="2 3" key="1">
    <citation type="journal article" date="2016" name="Nat. Commun.">
        <title>Thousands of microbial genomes shed light on interconnected biogeochemical processes in an aquifer system.</title>
        <authorList>
            <person name="Anantharaman K."/>
            <person name="Brown C.T."/>
            <person name="Hug L.A."/>
            <person name="Sharon I."/>
            <person name="Castelle C.J."/>
            <person name="Probst A.J."/>
            <person name="Thomas B.C."/>
            <person name="Singh A."/>
            <person name="Wilkins M.J."/>
            <person name="Karaoz U."/>
            <person name="Brodie E.L."/>
            <person name="Williams K.H."/>
            <person name="Hubbard S.S."/>
            <person name="Banfield J.F."/>
        </authorList>
    </citation>
    <scope>NUCLEOTIDE SEQUENCE [LARGE SCALE GENOMIC DNA]</scope>
</reference>
<dbReference type="SUPFAM" id="SSF88723">
    <property type="entry name" value="PIN domain-like"/>
    <property type="match status" value="1"/>
</dbReference>
<name>A0A1G1V218_9BACT</name>
<comment type="caution">
    <text evidence="2">The sequence shown here is derived from an EMBL/GenBank/DDBJ whole genome shotgun (WGS) entry which is preliminary data.</text>
</comment>
<proteinExistence type="predicted"/>
<dbReference type="Gene3D" id="3.40.50.1010">
    <property type="entry name" value="5'-nuclease"/>
    <property type="match status" value="1"/>
</dbReference>
<dbReference type="InterPro" id="IPR002716">
    <property type="entry name" value="PIN_dom"/>
</dbReference>
<dbReference type="STRING" id="1797513.A2782_01110"/>
<evidence type="ECO:0000313" key="2">
    <source>
        <dbReference type="EMBL" id="OGY09403.1"/>
    </source>
</evidence>
<feature type="domain" description="PIN" evidence="1">
    <location>
        <begin position="6"/>
        <end position="63"/>
    </location>
</feature>
<evidence type="ECO:0000259" key="1">
    <source>
        <dbReference type="Pfam" id="PF01850"/>
    </source>
</evidence>
<evidence type="ECO:0000313" key="3">
    <source>
        <dbReference type="Proteomes" id="UP000177967"/>
    </source>
</evidence>